<sequence length="172" mass="18688">MGGNMHRRGINNNKRAPACSLRAGNGRRLLEETALGLAAAWWRGACCLSCPALVPLPWNLPERASLFPEAFGLRCTSSFSKETLLCCSLCSEELALAALSFAVSAVTVQRRPFSGASGFLKTQCLWASDSQIRAGFWNVGSDHRLAILEMAGTGIFSLFFQLKVELICERTS</sequence>
<evidence type="ECO:0000313" key="2">
    <source>
        <dbReference type="Proteomes" id="UP000558488"/>
    </source>
</evidence>
<evidence type="ECO:0000313" key="1">
    <source>
        <dbReference type="EMBL" id="KAF6311862.1"/>
    </source>
</evidence>
<comment type="caution">
    <text evidence="1">The sequence shown here is derived from an EMBL/GenBank/DDBJ whole genome shotgun (WGS) entry which is preliminary data.</text>
</comment>
<gene>
    <name evidence="1" type="ORF">mPipKuh1_009060</name>
</gene>
<proteinExistence type="predicted"/>
<reference evidence="1 2" key="1">
    <citation type="journal article" date="2020" name="Nature">
        <title>Six reference-quality genomes reveal evolution of bat adaptations.</title>
        <authorList>
            <person name="Jebb D."/>
            <person name="Huang Z."/>
            <person name="Pippel M."/>
            <person name="Hughes G.M."/>
            <person name="Lavrichenko K."/>
            <person name="Devanna P."/>
            <person name="Winkler S."/>
            <person name="Jermiin L.S."/>
            <person name="Skirmuntt E.C."/>
            <person name="Katzourakis A."/>
            <person name="Burkitt-Gray L."/>
            <person name="Ray D.A."/>
            <person name="Sullivan K.A.M."/>
            <person name="Roscito J.G."/>
            <person name="Kirilenko B.M."/>
            <person name="Davalos L.M."/>
            <person name="Corthals A.P."/>
            <person name="Power M.L."/>
            <person name="Jones G."/>
            <person name="Ransome R.D."/>
            <person name="Dechmann D.K.N."/>
            <person name="Locatelli A.G."/>
            <person name="Puechmaille S.J."/>
            <person name="Fedrigo O."/>
            <person name="Jarvis E.D."/>
            <person name="Hiller M."/>
            <person name="Vernes S.C."/>
            <person name="Myers E.W."/>
            <person name="Teeling E.C."/>
        </authorList>
    </citation>
    <scope>NUCLEOTIDE SEQUENCE [LARGE SCALE GENOMIC DNA]</scope>
    <source>
        <strain evidence="1">MPipKuh1</strain>
        <tissue evidence="1">Flight muscle</tissue>
    </source>
</reference>
<dbReference type="EMBL" id="JACAGB010000020">
    <property type="protein sequence ID" value="KAF6311862.1"/>
    <property type="molecule type" value="Genomic_DNA"/>
</dbReference>
<keyword evidence="2" id="KW-1185">Reference proteome</keyword>
<protein>
    <submittedName>
        <fullName evidence="1">Uncharacterized protein</fullName>
    </submittedName>
</protein>
<accession>A0A7J7UGE3</accession>
<organism evidence="1 2">
    <name type="scientific">Pipistrellus kuhlii</name>
    <name type="common">Kuhl's pipistrelle</name>
    <dbReference type="NCBI Taxonomy" id="59472"/>
    <lineage>
        <taxon>Eukaryota</taxon>
        <taxon>Metazoa</taxon>
        <taxon>Chordata</taxon>
        <taxon>Craniata</taxon>
        <taxon>Vertebrata</taxon>
        <taxon>Euteleostomi</taxon>
        <taxon>Mammalia</taxon>
        <taxon>Eutheria</taxon>
        <taxon>Laurasiatheria</taxon>
        <taxon>Chiroptera</taxon>
        <taxon>Yangochiroptera</taxon>
        <taxon>Vespertilionidae</taxon>
        <taxon>Pipistrellus</taxon>
    </lineage>
</organism>
<dbReference type="AlphaFoldDB" id="A0A7J7UGE3"/>
<name>A0A7J7UGE3_PIPKU</name>
<dbReference type="Proteomes" id="UP000558488">
    <property type="component" value="Unassembled WGS sequence"/>
</dbReference>